<dbReference type="PROSITE" id="PS50110">
    <property type="entry name" value="RESPONSE_REGULATORY"/>
    <property type="match status" value="1"/>
</dbReference>
<dbReference type="SMART" id="SM00448">
    <property type="entry name" value="REC"/>
    <property type="match status" value="1"/>
</dbReference>
<evidence type="ECO:0000256" key="4">
    <source>
        <dbReference type="ARBA" id="ARBA00023125"/>
    </source>
</evidence>
<keyword evidence="4" id="KW-0238">DNA-binding</keyword>
<organism evidence="8 9">
    <name type="scientific">Actibacterium naphthalenivorans</name>
    <dbReference type="NCBI Taxonomy" id="1614693"/>
    <lineage>
        <taxon>Bacteria</taxon>
        <taxon>Pseudomonadati</taxon>
        <taxon>Pseudomonadota</taxon>
        <taxon>Alphaproteobacteria</taxon>
        <taxon>Rhodobacterales</taxon>
        <taxon>Roseobacteraceae</taxon>
        <taxon>Actibacterium</taxon>
    </lineage>
</organism>
<evidence type="ECO:0000256" key="3">
    <source>
        <dbReference type="ARBA" id="ARBA00023015"/>
    </source>
</evidence>
<accession>A0A840C8N3</accession>
<keyword evidence="9" id="KW-1185">Reference proteome</keyword>
<keyword evidence="2" id="KW-0902">Two-component regulatory system</keyword>
<dbReference type="SUPFAM" id="SSF52172">
    <property type="entry name" value="CheY-like"/>
    <property type="match status" value="1"/>
</dbReference>
<dbReference type="RefSeq" id="WP_054538935.1">
    <property type="nucleotide sequence ID" value="NZ_JACIEQ010000002.1"/>
</dbReference>
<dbReference type="Proteomes" id="UP000585681">
    <property type="component" value="Unassembled WGS sequence"/>
</dbReference>
<dbReference type="Gene3D" id="3.40.50.2300">
    <property type="match status" value="1"/>
</dbReference>
<feature type="domain" description="Response regulatory" evidence="7">
    <location>
        <begin position="2"/>
        <end position="121"/>
    </location>
</feature>
<feature type="modified residue" description="4-aspartylphosphate" evidence="6">
    <location>
        <position position="54"/>
    </location>
</feature>
<dbReference type="InterPro" id="IPR043128">
    <property type="entry name" value="Rev_trsase/Diguanyl_cyclase"/>
</dbReference>
<keyword evidence="3" id="KW-0805">Transcription regulation</keyword>
<gene>
    <name evidence="8" type="ORF">GGR17_002110</name>
</gene>
<name>A0A840C8N3_9RHOB</name>
<dbReference type="Pfam" id="PF00072">
    <property type="entry name" value="Response_reg"/>
    <property type="match status" value="1"/>
</dbReference>
<evidence type="ECO:0000256" key="1">
    <source>
        <dbReference type="ARBA" id="ARBA00022553"/>
    </source>
</evidence>
<dbReference type="AlphaFoldDB" id="A0A840C8N3"/>
<dbReference type="GO" id="GO:0000156">
    <property type="term" value="F:phosphorelay response regulator activity"/>
    <property type="evidence" value="ECO:0007669"/>
    <property type="project" value="TreeGrafter"/>
</dbReference>
<evidence type="ECO:0000313" key="9">
    <source>
        <dbReference type="Proteomes" id="UP000585681"/>
    </source>
</evidence>
<evidence type="ECO:0000256" key="5">
    <source>
        <dbReference type="ARBA" id="ARBA00023163"/>
    </source>
</evidence>
<dbReference type="Gene3D" id="3.30.70.270">
    <property type="match status" value="1"/>
</dbReference>
<proteinExistence type="predicted"/>
<evidence type="ECO:0000256" key="6">
    <source>
        <dbReference type="PROSITE-ProRule" id="PRU00169"/>
    </source>
</evidence>
<dbReference type="PANTHER" id="PTHR48111:SF1">
    <property type="entry name" value="TWO-COMPONENT RESPONSE REGULATOR ORR33"/>
    <property type="match status" value="1"/>
</dbReference>
<dbReference type="PANTHER" id="PTHR48111">
    <property type="entry name" value="REGULATOR OF RPOS"/>
    <property type="match status" value="1"/>
</dbReference>
<keyword evidence="5" id="KW-0804">Transcription</keyword>
<dbReference type="InterPro" id="IPR001789">
    <property type="entry name" value="Sig_transdc_resp-reg_receiver"/>
</dbReference>
<evidence type="ECO:0000313" key="8">
    <source>
        <dbReference type="EMBL" id="MBB4022301.1"/>
    </source>
</evidence>
<dbReference type="InterPro" id="IPR011006">
    <property type="entry name" value="CheY-like_superfamily"/>
</dbReference>
<evidence type="ECO:0000256" key="2">
    <source>
        <dbReference type="ARBA" id="ARBA00023012"/>
    </source>
</evidence>
<reference evidence="8" key="1">
    <citation type="submission" date="2020-08" db="EMBL/GenBank/DDBJ databases">
        <title>Genomic Encyclopedia of Type Strains, Phase IV (KMG-IV): sequencing the most valuable type-strain genomes for metagenomic binning, comparative biology and taxonomic classification.</title>
        <authorList>
            <person name="Goeker M."/>
        </authorList>
    </citation>
    <scope>NUCLEOTIDE SEQUENCE [LARGE SCALE GENOMIC DNA]</scope>
    <source>
        <strain evidence="8">DSM 105040</strain>
    </source>
</reference>
<dbReference type="GO" id="GO:0006355">
    <property type="term" value="P:regulation of DNA-templated transcription"/>
    <property type="evidence" value="ECO:0007669"/>
    <property type="project" value="TreeGrafter"/>
</dbReference>
<evidence type="ECO:0000259" key="7">
    <source>
        <dbReference type="PROSITE" id="PS50110"/>
    </source>
</evidence>
<dbReference type="InterPro" id="IPR039420">
    <property type="entry name" value="WalR-like"/>
</dbReference>
<keyword evidence="1 6" id="KW-0597">Phosphoprotein</keyword>
<protein>
    <submittedName>
        <fullName evidence="8">CheY-like chemotaxis protein</fullName>
    </submittedName>
</protein>
<dbReference type="EMBL" id="JACIEQ010000002">
    <property type="protein sequence ID" value="MBB4022301.1"/>
    <property type="molecule type" value="Genomic_DNA"/>
</dbReference>
<dbReference type="GO" id="GO:0005829">
    <property type="term" value="C:cytosol"/>
    <property type="evidence" value="ECO:0007669"/>
    <property type="project" value="TreeGrafter"/>
</dbReference>
<comment type="caution">
    <text evidence="8">The sequence shown here is derived from an EMBL/GenBank/DDBJ whole genome shotgun (WGS) entry which is preliminary data.</text>
</comment>
<dbReference type="GO" id="GO:0032993">
    <property type="term" value="C:protein-DNA complex"/>
    <property type="evidence" value="ECO:0007669"/>
    <property type="project" value="TreeGrafter"/>
</dbReference>
<sequence>MRILAVDDDVFILELLPVVLSDFGYDDVAVTTSAQQALSMIESDDRGFDCLFLDIHMSGMDGIELCRRVRAMPGYKTTPIVMLTSMTDKAHIDWAFAAGATDYVTKPFDVTELGARVRVAEKLHAAHTAALETPAEEPAEPVEAGMGGKPGFDAAQRLEEVEGTVESEALANYLGQLSKARLYNSNIFAIKIDQAEVIHAQTGHSEYYEVLKAVGGAIGDALGRRGFFLMSYTGSGVFVCIFQSEQTESRDALERDVQDAIEQRAPDLHGAVAAPITVSAGEPLKPHISSAKRSARIFRVAIARAEGKHEEKAALLQDQAFRRVI</sequence>
<dbReference type="GO" id="GO:0000976">
    <property type="term" value="F:transcription cis-regulatory region binding"/>
    <property type="evidence" value="ECO:0007669"/>
    <property type="project" value="TreeGrafter"/>
</dbReference>